<gene>
    <name evidence="11" type="ORF">CSKR_105842</name>
</gene>
<sequence length="1357" mass="152848">MPGSFPDKRPLHFINYTVIEESPTPLVLGNLVADLQLTEWMLRNSPVANKEEQKTASPQLLSIDLIANPGRVTSMISSQESSETTPHIRLFPSTQWAVPYFVIRFKTSLVQELVLNRPIDRDHVCQTVTSHERNSNSDDQCQCVRDQCPSLIEEDSSAQCEFRLTVTVYPLQPANVKFYMIKIILADVNDNAPVFELPNMEYHLFFKEDDPRGTARQLPTASDRDFCFNGQVEYSLLWTQVKDSKLFTLTWSNNSRLELALKEGLDRETEHQYRLYLLAHDSGPIPTRHTTTLPLLITVEDANDCRPTFIRKNQHSPSPPCLPVNAEAPKPLPLVVSVPEDLSPGSLVCRLHAVDGDVGENAKISYHFGPRVHPLSRRIFSLNSSTGELRTQYSLDREQTPLHRDHHRLVVIAKDGGKPSRSSSLLVLVRLLDTNDNYPRMHLVDYGSQPVYNQPGVLRQLTEQSAKLWSGSTPFAGDQWTSLPVNFDLIGIQEPEKVIASLVVDDLDLKENGTVSCRLDRQLVQAGEERLMMEKAVARLKPLMGKYGRILVEKRSNRWIHTSPMLQPPAVENERMAIWNDTQAKAYVIETSLRLIPSSISHLYLRIRCHDYGTPRLASERTLHLRLWAEEDIKPRFNELEILSDAITPHCGTGLVPKNGQKIQLQNDKGSSNFGDAAVLTVCLTLSYAVEPGTLLFRVDADSPKLSNPNYVIHYWIDNGNTSDTASYFAIAADKGIVSIRRSLPRLPSRQVTLDVYASTEGASTQSDTTGSVAKTGFLRSRLRILLRLDYPDTTEIELRHIIRNSDGKLEVEVLREPYLRFDISENASVGTRVMDTSALGCVDRGTESWSNVCQLHLMERKNDGNFQHANEFKLAPVTLPNFGLVTYTLVTVATLDREQKSVYSLRVTVLGPTPVVPQLYILVHVLDANDNRPQLLAPFEKLTVTLAEYLNSQDITRLEQHSTEVPYIVNISFSLKEPQGWVILRIPATDADVADNAKLAYFIQYAYTRNKDGHFSRRNQYTFYQLDQESGSLTVSKVMTRENLGSYLIKLVVRDHGQPEPLSTSAWIYLHVLDIPAFQQPVNDLPQINQRALAPDSLPINELATSHISASPSAWDGSGFVQSFWNQKHGKYITGLFALLLLLLVSCPTFFIWLAYWKRVKLTGICCPNSRRTLRADRLSSGVCGTNGSQEATHMLRMTELCSDETHMTPNSLKRSRLRTEQCSTYQYPPGKRVADNTDHFHSQVNEDKSVNFDNECKTHLLFSPQSSRSTDFPSSPTHWMSRTNGVSACVKFPQANRSSVEQLRLSTPKHDLPSHTSGLVIYNDNIPMFQPPDGVCQNYDAEHGVSASCDPNNPF</sequence>
<dbReference type="GO" id="GO:0007156">
    <property type="term" value="P:homophilic cell adhesion via plasma membrane adhesion molecules"/>
    <property type="evidence" value="ECO:0007669"/>
    <property type="project" value="InterPro"/>
</dbReference>
<keyword evidence="5 9" id="KW-1133">Transmembrane helix</keyword>
<evidence type="ECO:0000259" key="10">
    <source>
        <dbReference type="PROSITE" id="PS50268"/>
    </source>
</evidence>
<protein>
    <submittedName>
        <fullName evidence="11">Protocadherin-11 Y-linked</fullName>
    </submittedName>
</protein>
<dbReference type="PROSITE" id="PS00232">
    <property type="entry name" value="CADHERIN_1"/>
    <property type="match status" value="3"/>
</dbReference>
<evidence type="ECO:0000256" key="2">
    <source>
        <dbReference type="ARBA" id="ARBA00022692"/>
    </source>
</evidence>
<keyword evidence="3" id="KW-0677">Repeat</keyword>
<dbReference type="Proteomes" id="UP000286415">
    <property type="component" value="Unassembled WGS sequence"/>
</dbReference>
<keyword evidence="7" id="KW-0325">Glycoprotein</keyword>
<evidence type="ECO:0000256" key="4">
    <source>
        <dbReference type="ARBA" id="ARBA00022837"/>
    </source>
</evidence>
<evidence type="ECO:0000313" key="12">
    <source>
        <dbReference type="Proteomes" id="UP000286415"/>
    </source>
</evidence>
<dbReference type="InterPro" id="IPR050174">
    <property type="entry name" value="Protocadherin/Cadherin-CA"/>
</dbReference>
<dbReference type="OrthoDB" id="6240032at2759"/>
<dbReference type="PRINTS" id="PR00205">
    <property type="entry name" value="CADHERIN"/>
</dbReference>
<feature type="domain" description="Cadherin" evidence="10">
    <location>
        <begin position="198"/>
        <end position="309"/>
    </location>
</feature>
<proteinExistence type="predicted"/>
<dbReference type="PANTHER" id="PTHR24028">
    <property type="entry name" value="CADHERIN-87A"/>
    <property type="match status" value="1"/>
</dbReference>
<feature type="domain" description="Cadherin" evidence="10">
    <location>
        <begin position="816"/>
        <end position="936"/>
    </location>
</feature>
<evidence type="ECO:0000256" key="7">
    <source>
        <dbReference type="ARBA" id="ARBA00023180"/>
    </source>
</evidence>
<feature type="domain" description="Cadherin" evidence="10">
    <location>
        <begin position="966"/>
        <end position="1084"/>
    </location>
</feature>
<dbReference type="PROSITE" id="PS50268">
    <property type="entry name" value="CADHERIN_2"/>
    <property type="match status" value="5"/>
</dbReference>
<dbReference type="GO" id="GO:0005886">
    <property type="term" value="C:plasma membrane"/>
    <property type="evidence" value="ECO:0007669"/>
    <property type="project" value="InterPro"/>
</dbReference>
<comment type="subcellular location">
    <subcellularLocation>
        <location evidence="1">Membrane</location>
        <topology evidence="1">Single-pass membrane protein</topology>
    </subcellularLocation>
</comment>
<evidence type="ECO:0000256" key="9">
    <source>
        <dbReference type="SAM" id="Phobius"/>
    </source>
</evidence>
<evidence type="ECO:0000256" key="6">
    <source>
        <dbReference type="ARBA" id="ARBA00023136"/>
    </source>
</evidence>
<evidence type="ECO:0000256" key="3">
    <source>
        <dbReference type="ARBA" id="ARBA00022737"/>
    </source>
</evidence>
<dbReference type="EMBL" id="NIRI02000077">
    <property type="protein sequence ID" value="KAG5441628.1"/>
    <property type="molecule type" value="Genomic_DNA"/>
</dbReference>
<name>A0A8T1LY38_CLOSI</name>
<dbReference type="SUPFAM" id="SSF49313">
    <property type="entry name" value="Cadherin-like"/>
    <property type="match status" value="5"/>
</dbReference>
<evidence type="ECO:0000256" key="5">
    <source>
        <dbReference type="ARBA" id="ARBA00022989"/>
    </source>
</evidence>
<evidence type="ECO:0000256" key="1">
    <source>
        <dbReference type="ARBA" id="ARBA00004167"/>
    </source>
</evidence>
<dbReference type="CDD" id="cd11304">
    <property type="entry name" value="Cadherin_repeat"/>
    <property type="match status" value="4"/>
</dbReference>
<dbReference type="InterPro" id="IPR020894">
    <property type="entry name" value="Cadherin_CS"/>
</dbReference>
<feature type="transmembrane region" description="Helical" evidence="9">
    <location>
        <begin position="1133"/>
        <end position="1157"/>
    </location>
</feature>
<dbReference type="Gene3D" id="2.60.40.60">
    <property type="entry name" value="Cadherins"/>
    <property type="match status" value="6"/>
</dbReference>
<keyword evidence="6 9" id="KW-0472">Membrane</keyword>
<dbReference type="InterPro" id="IPR015919">
    <property type="entry name" value="Cadherin-like_sf"/>
</dbReference>
<accession>A0A8T1LY38</accession>
<organism evidence="11 12">
    <name type="scientific">Clonorchis sinensis</name>
    <name type="common">Chinese liver fluke</name>
    <dbReference type="NCBI Taxonomy" id="79923"/>
    <lineage>
        <taxon>Eukaryota</taxon>
        <taxon>Metazoa</taxon>
        <taxon>Spiralia</taxon>
        <taxon>Lophotrochozoa</taxon>
        <taxon>Platyhelminthes</taxon>
        <taxon>Trematoda</taxon>
        <taxon>Digenea</taxon>
        <taxon>Opisthorchiida</taxon>
        <taxon>Opisthorchiata</taxon>
        <taxon>Opisthorchiidae</taxon>
        <taxon>Clonorchis</taxon>
    </lineage>
</organism>
<feature type="domain" description="Cadherin" evidence="10">
    <location>
        <begin position="699"/>
        <end position="770"/>
    </location>
</feature>
<dbReference type="GO" id="GO:0005509">
    <property type="term" value="F:calcium ion binding"/>
    <property type="evidence" value="ECO:0007669"/>
    <property type="project" value="UniProtKB-UniRule"/>
</dbReference>
<comment type="caution">
    <text evidence="11">The sequence shown here is derived from an EMBL/GenBank/DDBJ whole genome shotgun (WGS) entry which is preliminary data.</text>
</comment>
<keyword evidence="2 9" id="KW-0812">Transmembrane</keyword>
<feature type="domain" description="Cadherin" evidence="10">
    <location>
        <begin position="330"/>
        <end position="441"/>
    </location>
</feature>
<dbReference type="PANTHER" id="PTHR24028:SF146">
    <property type="entry name" value="CADHERIN 96CB, ISOFORM D-RELATED"/>
    <property type="match status" value="1"/>
</dbReference>
<reference evidence="11 12" key="1">
    <citation type="journal article" date="2018" name="Biotechnol. Adv.">
        <title>Improved genomic resources and new bioinformatic workflow for the carcinogenic parasite Clonorchis sinensis: Biotechnological implications.</title>
        <authorList>
            <person name="Wang D."/>
            <person name="Korhonen P.K."/>
            <person name="Gasser R.B."/>
            <person name="Young N.D."/>
        </authorList>
    </citation>
    <scope>NUCLEOTIDE SEQUENCE [LARGE SCALE GENOMIC DNA]</scope>
    <source>
        <strain evidence="11">Cs-k2</strain>
    </source>
</reference>
<evidence type="ECO:0000256" key="8">
    <source>
        <dbReference type="PROSITE-ProRule" id="PRU00043"/>
    </source>
</evidence>
<dbReference type="FunFam" id="2.60.40.60:FF:000020">
    <property type="entry name" value="Dachsous cadherin-related 1b"/>
    <property type="match status" value="1"/>
</dbReference>
<reference evidence="11 12" key="2">
    <citation type="journal article" date="2021" name="Genomics">
        <title>High-quality reference genome for Clonorchis sinensis.</title>
        <authorList>
            <person name="Young N.D."/>
            <person name="Stroehlein A.J."/>
            <person name="Kinkar L."/>
            <person name="Wang T."/>
            <person name="Sohn W.M."/>
            <person name="Chang B.C.H."/>
            <person name="Kaur P."/>
            <person name="Weisz D."/>
            <person name="Dudchenko O."/>
            <person name="Aiden E.L."/>
            <person name="Korhonen P.K."/>
            <person name="Gasser R.B."/>
        </authorList>
    </citation>
    <scope>NUCLEOTIDE SEQUENCE [LARGE SCALE GENOMIC DNA]</scope>
    <source>
        <strain evidence="11">Cs-k2</strain>
    </source>
</reference>
<keyword evidence="4 8" id="KW-0106">Calcium</keyword>
<evidence type="ECO:0000313" key="11">
    <source>
        <dbReference type="EMBL" id="KAG5441628.1"/>
    </source>
</evidence>
<dbReference type="InterPro" id="IPR002126">
    <property type="entry name" value="Cadherin-like_dom"/>
</dbReference>
<dbReference type="Pfam" id="PF00028">
    <property type="entry name" value="Cadherin"/>
    <property type="match status" value="2"/>
</dbReference>
<dbReference type="SMART" id="SM00112">
    <property type="entry name" value="CA"/>
    <property type="match status" value="4"/>
</dbReference>
<keyword evidence="12" id="KW-1185">Reference proteome</keyword>